<dbReference type="InterPro" id="IPR000415">
    <property type="entry name" value="Nitroreductase-like"/>
</dbReference>
<dbReference type="Gene3D" id="3.40.109.10">
    <property type="entry name" value="NADH Oxidase"/>
    <property type="match status" value="1"/>
</dbReference>
<sequence>MDAWDKDCSAAIENILLAATGLELGSIWIGIHGLPAAEKISSRVLNTPKYVTRKGGDMYLKRGKFR</sequence>
<accession>A0ABS2NNC7</accession>
<reference evidence="1 2" key="1">
    <citation type="submission" date="2021-01" db="EMBL/GenBank/DDBJ databases">
        <title>Genomic Encyclopedia of Type Strains, Phase IV (KMG-IV): sequencing the most valuable type-strain genomes for metagenomic binning, comparative biology and taxonomic classification.</title>
        <authorList>
            <person name="Goeker M."/>
        </authorList>
    </citation>
    <scope>NUCLEOTIDE SEQUENCE [LARGE SCALE GENOMIC DNA]</scope>
    <source>
        <strain evidence="1 2">DSM 25890</strain>
    </source>
</reference>
<gene>
    <name evidence="1" type="ORF">JOC73_000838</name>
</gene>
<protein>
    <submittedName>
        <fullName evidence="1">Nitroreductase</fullName>
    </submittedName>
</protein>
<dbReference type="RefSeq" id="WP_204400605.1">
    <property type="nucleotide sequence ID" value="NZ_JAFBEE010000004.1"/>
</dbReference>
<dbReference type="SUPFAM" id="SSF55469">
    <property type="entry name" value="FMN-dependent nitroreductase-like"/>
    <property type="match status" value="1"/>
</dbReference>
<evidence type="ECO:0000313" key="1">
    <source>
        <dbReference type="EMBL" id="MBM7614327.1"/>
    </source>
</evidence>
<keyword evidence="2" id="KW-1185">Reference proteome</keyword>
<dbReference type="Proteomes" id="UP001314796">
    <property type="component" value="Unassembled WGS sequence"/>
</dbReference>
<proteinExistence type="predicted"/>
<evidence type="ECO:0000313" key="2">
    <source>
        <dbReference type="Proteomes" id="UP001314796"/>
    </source>
</evidence>
<organism evidence="1 2">
    <name type="scientific">Alkaliphilus hydrothermalis</name>
    <dbReference type="NCBI Taxonomy" id="1482730"/>
    <lineage>
        <taxon>Bacteria</taxon>
        <taxon>Bacillati</taxon>
        <taxon>Bacillota</taxon>
        <taxon>Clostridia</taxon>
        <taxon>Peptostreptococcales</taxon>
        <taxon>Natronincolaceae</taxon>
        <taxon>Alkaliphilus</taxon>
    </lineage>
</organism>
<dbReference type="EMBL" id="JAFBEE010000004">
    <property type="protein sequence ID" value="MBM7614327.1"/>
    <property type="molecule type" value="Genomic_DNA"/>
</dbReference>
<name>A0ABS2NNC7_9FIRM</name>
<comment type="caution">
    <text evidence="1">The sequence shown here is derived from an EMBL/GenBank/DDBJ whole genome shotgun (WGS) entry which is preliminary data.</text>
</comment>